<dbReference type="RefSeq" id="WP_095133197.1">
    <property type="nucleotide sequence ID" value="NZ_NIBG01000006.1"/>
</dbReference>
<keyword evidence="3" id="KW-1185">Reference proteome</keyword>
<dbReference type="EMBL" id="NIBG01000006">
    <property type="protein sequence ID" value="PAB59726.1"/>
    <property type="molecule type" value="Genomic_DNA"/>
</dbReference>
<feature type="compositionally biased region" description="Basic and acidic residues" evidence="1">
    <location>
        <begin position="81"/>
        <end position="95"/>
    </location>
</feature>
<dbReference type="AlphaFoldDB" id="A0A267MJL9"/>
<name>A0A267MJL9_9FIRM</name>
<evidence type="ECO:0000256" key="1">
    <source>
        <dbReference type="SAM" id="MobiDB-lite"/>
    </source>
</evidence>
<feature type="region of interest" description="Disordered" evidence="1">
    <location>
        <begin position="75"/>
        <end position="95"/>
    </location>
</feature>
<proteinExistence type="predicted"/>
<evidence type="ECO:0000313" key="2">
    <source>
        <dbReference type="EMBL" id="PAB59726.1"/>
    </source>
</evidence>
<organism evidence="2 3">
    <name type="scientific">Anaeromicrobium sediminis</name>
    <dbReference type="NCBI Taxonomy" id="1478221"/>
    <lineage>
        <taxon>Bacteria</taxon>
        <taxon>Bacillati</taxon>
        <taxon>Bacillota</taxon>
        <taxon>Clostridia</taxon>
        <taxon>Peptostreptococcales</taxon>
        <taxon>Thermotaleaceae</taxon>
        <taxon>Anaeromicrobium</taxon>
    </lineage>
</organism>
<sequence>MSNELTRVIMKNIVDRCSDNKRNDTSKIHIGNRDVNMLRNIIHKENSISVKVEANTKLEGRDSRKRITLDELINKSVGDNKSSKGSENEKIKDSYTKGINKVSLEDIVPKVSLTSIGKKR</sequence>
<comment type="caution">
    <text evidence="2">The sequence shown here is derived from an EMBL/GenBank/DDBJ whole genome shotgun (WGS) entry which is preliminary data.</text>
</comment>
<dbReference type="Proteomes" id="UP000216024">
    <property type="component" value="Unassembled WGS sequence"/>
</dbReference>
<reference evidence="2 3" key="1">
    <citation type="submission" date="2017-06" db="EMBL/GenBank/DDBJ databases">
        <title>Draft genome sequence of anaerobic fermentative bacterium Anaeromicrobium sediminis DY2726D isolated from West Pacific Ocean sediments.</title>
        <authorList>
            <person name="Zeng X."/>
        </authorList>
    </citation>
    <scope>NUCLEOTIDE SEQUENCE [LARGE SCALE GENOMIC DNA]</scope>
    <source>
        <strain evidence="2 3">DY2726D</strain>
    </source>
</reference>
<accession>A0A267MJL9</accession>
<gene>
    <name evidence="2" type="ORF">CCE28_09170</name>
</gene>
<dbReference type="OrthoDB" id="1955227at2"/>
<evidence type="ECO:0000313" key="3">
    <source>
        <dbReference type="Proteomes" id="UP000216024"/>
    </source>
</evidence>
<protein>
    <submittedName>
        <fullName evidence="2">Uncharacterized protein</fullName>
    </submittedName>
</protein>